<dbReference type="EMBL" id="NFKK01000005">
    <property type="protein sequence ID" value="OUP53126.1"/>
    <property type="molecule type" value="Genomic_DNA"/>
</dbReference>
<reference evidence="2" key="1">
    <citation type="submission" date="2017-04" db="EMBL/GenBank/DDBJ databases">
        <title>Function of individual gut microbiota members based on whole genome sequencing of pure cultures obtained from chicken caecum.</title>
        <authorList>
            <person name="Medvecky M."/>
            <person name="Cejkova D."/>
            <person name="Polansky O."/>
            <person name="Karasova D."/>
            <person name="Kubasova T."/>
            <person name="Cizek A."/>
            <person name="Rychlik I."/>
        </authorList>
    </citation>
    <scope>NUCLEOTIDE SEQUENCE [LARGE SCALE GENOMIC DNA]</scope>
    <source>
        <strain evidence="2">An180</strain>
    </source>
</reference>
<comment type="caution">
    <text evidence="1">The sequence shown here is derived from an EMBL/GenBank/DDBJ whole genome shotgun (WGS) entry which is preliminary data.</text>
</comment>
<proteinExistence type="predicted"/>
<evidence type="ECO:0000313" key="1">
    <source>
        <dbReference type="EMBL" id="OUP53126.1"/>
    </source>
</evidence>
<organism evidence="1 2">
    <name type="scientific">Butyricicoccus pullicaecorum</name>
    <dbReference type="NCBI Taxonomy" id="501571"/>
    <lineage>
        <taxon>Bacteria</taxon>
        <taxon>Bacillati</taxon>
        <taxon>Bacillota</taxon>
        <taxon>Clostridia</taxon>
        <taxon>Eubacteriales</taxon>
        <taxon>Butyricicoccaceae</taxon>
        <taxon>Butyricicoccus</taxon>
    </lineage>
</organism>
<dbReference type="AlphaFoldDB" id="A0A1Y4L8R0"/>
<protein>
    <submittedName>
        <fullName evidence="1">Uncharacterized protein</fullName>
    </submittedName>
</protein>
<accession>A0A1Y4L8R0</accession>
<dbReference type="RefSeq" id="WP_087371861.1">
    <property type="nucleotide sequence ID" value="NZ_NFKK01000005.1"/>
</dbReference>
<name>A0A1Y4L8R0_9FIRM</name>
<evidence type="ECO:0000313" key="2">
    <source>
        <dbReference type="Proteomes" id="UP000195897"/>
    </source>
</evidence>
<gene>
    <name evidence="1" type="ORF">B5F17_06015</name>
</gene>
<sequence>MPGVLYSLTLFNQWQEGFFIGLFESHEYAQQTAERYLSAVPGFRDYPCTYEITEKTVHGFARLTMKVYVVWGWNENSEGYDTDIWCSDCYTDWEEAEKVLADTKQRLNRQEWSLDGYQINQCHWTDGFVRIFY</sequence>
<dbReference type="Proteomes" id="UP000195897">
    <property type="component" value="Unassembled WGS sequence"/>
</dbReference>